<protein>
    <recommendedName>
        <fullName evidence="3">Flagellin</fullName>
    </recommendedName>
</protein>
<evidence type="ECO:0000256" key="1">
    <source>
        <dbReference type="ARBA" id="ARBA00005709"/>
    </source>
</evidence>
<comment type="similarity">
    <text evidence="1 3">Belongs to the bacterial flagellin family.</text>
</comment>
<dbReference type="AlphaFoldDB" id="A0A7T2S238"/>
<evidence type="ECO:0000259" key="4">
    <source>
        <dbReference type="Pfam" id="PF00669"/>
    </source>
</evidence>
<organism evidence="6 7">
    <name type="scientific">Delftia acidovorans</name>
    <name type="common">Pseudomonas acidovorans</name>
    <name type="synonym">Comamonas acidovorans</name>
    <dbReference type="NCBI Taxonomy" id="80866"/>
    <lineage>
        <taxon>Bacteria</taxon>
        <taxon>Pseudomonadati</taxon>
        <taxon>Pseudomonadota</taxon>
        <taxon>Betaproteobacteria</taxon>
        <taxon>Burkholderiales</taxon>
        <taxon>Comamonadaceae</taxon>
        <taxon>Delftia</taxon>
    </lineage>
</organism>
<dbReference type="GO" id="GO:0005576">
    <property type="term" value="C:extracellular region"/>
    <property type="evidence" value="ECO:0007669"/>
    <property type="project" value="UniProtKB-SubCell"/>
</dbReference>
<dbReference type="Pfam" id="PF00669">
    <property type="entry name" value="Flagellin_N"/>
    <property type="match status" value="1"/>
</dbReference>
<dbReference type="Gene3D" id="6.10.10.10">
    <property type="entry name" value="Flagellar export chaperone, C-terminal domain"/>
    <property type="match status" value="1"/>
</dbReference>
<dbReference type="InterPro" id="IPR001492">
    <property type="entry name" value="Flagellin"/>
</dbReference>
<dbReference type="EMBL" id="CP065668">
    <property type="protein sequence ID" value="QPS07177.1"/>
    <property type="molecule type" value="Genomic_DNA"/>
</dbReference>
<keyword evidence="6" id="KW-0969">Cilium</keyword>
<dbReference type="NCBIfam" id="NF009444">
    <property type="entry name" value="PRK12802.1"/>
    <property type="match status" value="1"/>
</dbReference>
<dbReference type="InterPro" id="IPR042187">
    <property type="entry name" value="Flagellin_C_sub2"/>
</dbReference>
<dbReference type="Pfam" id="PF00700">
    <property type="entry name" value="Flagellin_C"/>
    <property type="match status" value="1"/>
</dbReference>
<evidence type="ECO:0000256" key="2">
    <source>
        <dbReference type="ARBA" id="ARBA00023143"/>
    </source>
</evidence>
<proteinExistence type="inferred from homology"/>
<dbReference type="InterPro" id="IPR001029">
    <property type="entry name" value="Flagellin_N"/>
</dbReference>
<evidence type="ECO:0000313" key="7">
    <source>
        <dbReference type="Proteomes" id="UP000594778"/>
    </source>
</evidence>
<dbReference type="InterPro" id="IPR046358">
    <property type="entry name" value="Flagellin_C"/>
</dbReference>
<comment type="function">
    <text evidence="3">Flagellin is the subunit protein which polymerizes to form the filaments of bacterial flagella.</text>
</comment>
<dbReference type="PANTHER" id="PTHR42792:SF2">
    <property type="entry name" value="FLAGELLIN"/>
    <property type="match status" value="1"/>
</dbReference>
<comment type="subcellular location">
    <subcellularLocation>
        <location evidence="3">Secreted</location>
    </subcellularLocation>
    <subcellularLocation>
        <location evidence="3">Bacterial flagellum</location>
    </subcellularLocation>
</comment>
<keyword evidence="2 3" id="KW-0975">Bacterial flagellum</keyword>
<feature type="domain" description="Flagellin N-terminal" evidence="4">
    <location>
        <begin position="5"/>
        <end position="141"/>
    </location>
</feature>
<evidence type="ECO:0000313" key="6">
    <source>
        <dbReference type="EMBL" id="QPS07177.1"/>
    </source>
</evidence>
<feature type="domain" description="Flagellin C-terminal" evidence="5">
    <location>
        <begin position="207"/>
        <end position="292"/>
    </location>
</feature>
<dbReference type="Proteomes" id="UP000594778">
    <property type="component" value="Chromosome"/>
</dbReference>
<name>A0A7T2S238_DELAC</name>
<gene>
    <name evidence="6" type="ORF">I6G66_23225</name>
</gene>
<keyword evidence="3" id="KW-0964">Secreted</keyword>
<keyword evidence="6" id="KW-0282">Flagellum</keyword>
<dbReference type="Gene3D" id="6.10.280.190">
    <property type="match status" value="1"/>
</dbReference>
<keyword evidence="6" id="KW-0966">Cell projection</keyword>
<dbReference type="SUPFAM" id="SSF64518">
    <property type="entry name" value="Phase 1 flagellin"/>
    <property type="match status" value="1"/>
</dbReference>
<dbReference type="GO" id="GO:0005198">
    <property type="term" value="F:structural molecule activity"/>
    <property type="evidence" value="ECO:0007669"/>
    <property type="project" value="UniProtKB-UniRule"/>
</dbReference>
<dbReference type="GO" id="GO:0009288">
    <property type="term" value="C:bacterial-type flagellum"/>
    <property type="evidence" value="ECO:0007669"/>
    <property type="project" value="UniProtKB-SubCell"/>
</dbReference>
<dbReference type="RefSeq" id="WP_183020825.1">
    <property type="nucleotide sequence ID" value="NZ_CP065668.1"/>
</dbReference>
<reference evidence="6 7" key="1">
    <citation type="submission" date="2020-12" db="EMBL/GenBank/DDBJ databases">
        <title>FDA dAtabase for Regulatory Grade micrObial Sequences (FDA-ARGOS): Supporting development and validation of Infectious Disease Dx tests.</title>
        <authorList>
            <person name="Sproer C."/>
            <person name="Gronow S."/>
            <person name="Severitt S."/>
            <person name="Schroder I."/>
            <person name="Tallon L."/>
            <person name="Sadzewicz L."/>
            <person name="Zhao X."/>
            <person name="Boylan J."/>
            <person name="Ott S."/>
            <person name="Bowen H."/>
            <person name="Vavikolanu K."/>
            <person name="Mehta A."/>
            <person name="Aluvathingal J."/>
            <person name="Nadendla S."/>
            <person name="Lowell S."/>
            <person name="Myers T."/>
            <person name="Yan Y."/>
            <person name="Sichtig H."/>
        </authorList>
    </citation>
    <scope>NUCLEOTIDE SEQUENCE [LARGE SCALE GENOMIC DNA]</scope>
    <source>
        <strain evidence="6 7">FDAARGOS_909</strain>
    </source>
</reference>
<accession>A0A7T2S238</accession>
<evidence type="ECO:0000259" key="5">
    <source>
        <dbReference type="Pfam" id="PF00700"/>
    </source>
</evidence>
<evidence type="ECO:0000256" key="3">
    <source>
        <dbReference type="RuleBase" id="RU362073"/>
    </source>
</evidence>
<dbReference type="PANTHER" id="PTHR42792">
    <property type="entry name" value="FLAGELLIN"/>
    <property type="match status" value="1"/>
</dbReference>
<sequence>MASTINTNLISLNAQRNLNTSQSSLSTTMQRLSSGLRVNSAKDDAAGLAIAERMNAQVRGMNVAMRNANDGISMAQTAEGALSKIGENLQRMRELAVQAANDTNGCNDRTSLDKEYKQLAQEIARVVSSTQFNGRQLLNTSAAAVFQVGANTGSDNQIQLDAVNLAAATTSGGLGVTTAAGSVATLNGALGSLADGSTNAAAARNSMDAIDKALDQVNNTRATFGAAQNRFEAVIANLQVAAENTAASRSRIMDADFAAETANLSRTQILQQAGTAMVAQANQLPQSVLKLIQ</sequence>
<dbReference type="Gene3D" id="1.20.1330.10">
    <property type="entry name" value="f41 fragment of flagellin, N-terminal domain"/>
    <property type="match status" value="1"/>
</dbReference>
<dbReference type="PRINTS" id="PR00207">
    <property type="entry name" value="FLAGELLIN"/>
</dbReference>